<dbReference type="Pfam" id="PF00856">
    <property type="entry name" value="SET"/>
    <property type="match status" value="1"/>
</dbReference>
<organism evidence="2 3">
    <name type="scientific">Mucor circinelloides f. circinelloides (strain 1006PhL)</name>
    <name type="common">Mucormycosis agent</name>
    <name type="synonym">Calyptromyces circinelloides</name>
    <dbReference type="NCBI Taxonomy" id="1220926"/>
    <lineage>
        <taxon>Eukaryota</taxon>
        <taxon>Fungi</taxon>
        <taxon>Fungi incertae sedis</taxon>
        <taxon>Mucoromycota</taxon>
        <taxon>Mucoromycotina</taxon>
        <taxon>Mucoromycetes</taxon>
        <taxon>Mucorales</taxon>
        <taxon>Mucorineae</taxon>
        <taxon>Mucoraceae</taxon>
        <taxon>Mucor</taxon>
    </lineage>
</organism>
<evidence type="ECO:0000259" key="1">
    <source>
        <dbReference type="PROSITE" id="PS50280"/>
    </source>
</evidence>
<dbReference type="InterPro" id="IPR050869">
    <property type="entry name" value="H3K4_H4K5_MeTrfase"/>
</dbReference>
<dbReference type="eggNOG" id="KOG2084">
    <property type="taxonomic scope" value="Eukaryota"/>
</dbReference>
<dbReference type="GO" id="GO:0005634">
    <property type="term" value="C:nucleus"/>
    <property type="evidence" value="ECO:0007669"/>
    <property type="project" value="TreeGrafter"/>
</dbReference>
<dbReference type="EMBL" id="KE123900">
    <property type="protein sequence ID" value="EPB92364.1"/>
    <property type="molecule type" value="Genomic_DNA"/>
</dbReference>
<evidence type="ECO:0000313" key="2">
    <source>
        <dbReference type="EMBL" id="EPB92364.1"/>
    </source>
</evidence>
<sequence length="407" mass="46396">MNLIEITVLPGKGRGYKATTTIAAGTTIHVSEPLATTVSQEWIPETCMWCFNFSYPKKQKVKVMTLQEEKVLATQWKIPAKKNSGSIFKDMVFCSESCRDQFKLHDEAHLMLASNYRLDQKLKSGSSLEANTIMAADNQQSIESVPWVDVDNDESLTLWLEDAWDCLTKVDNLYREIDDNDKTMCRLIAACIARKNTDPEQFEELLVIQNNELAYFRSHYGDSTVHSHRTKQLPILKDGVNKREILLSVLPAEVVDVMALYTFFSRALTDPLNQVPALANVDHRLFRSIYFREKANSFGLWEMGDSGVSLADGGVTDDLELLGWGIYPSAVYFNHSCDANVVKVRENRQIKFIARRMIEKGQEACISYGSVGEDVNERRARLMSHYHFLCQCTRCIQEDLQHNSIIR</sequence>
<dbReference type="Gene3D" id="2.170.270.10">
    <property type="entry name" value="SET domain"/>
    <property type="match status" value="1"/>
</dbReference>
<dbReference type="CDD" id="cd20071">
    <property type="entry name" value="SET_SMYD"/>
    <property type="match status" value="1"/>
</dbReference>
<name>S2JQU9_MUCC1</name>
<keyword evidence="3" id="KW-1185">Reference proteome</keyword>
<dbReference type="OMA" id="LGWGIYP"/>
<dbReference type="PANTHER" id="PTHR12197">
    <property type="entry name" value="HISTONE-LYSINE N-METHYLTRANSFERASE SMYD"/>
    <property type="match status" value="1"/>
</dbReference>
<gene>
    <name evidence="2" type="ORF">HMPREF1544_00662</name>
</gene>
<dbReference type="PANTHER" id="PTHR12197:SF294">
    <property type="entry name" value="POTENTIAL PROTEIN LYSINE METHYLTRANSFERASE SET6"/>
    <property type="match status" value="1"/>
</dbReference>
<feature type="domain" description="SET" evidence="1">
    <location>
        <begin position="2"/>
        <end position="369"/>
    </location>
</feature>
<dbReference type="STRING" id="1220926.S2JQU9"/>
<evidence type="ECO:0000313" key="3">
    <source>
        <dbReference type="Proteomes" id="UP000014254"/>
    </source>
</evidence>
<protein>
    <recommendedName>
        <fullName evidence="1">SET domain-containing protein</fullName>
    </recommendedName>
</protein>
<accession>S2JQU9</accession>
<dbReference type="OrthoDB" id="1028014at2759"/>
<dbReference type="InterPro" id="IPR001214">
    <property type="entry name" value="SET_dom"/>
</dbReference>
<dbReference type="PROSITE" id="PS50280">
    <property type="entry name" value="SET"/>
    <property type="match status" value="1"/>
</dbReference>
<proteinExistence type="predicted"/>
<dbReference type="VEuPathDB" id="FungiDB:HMPREF1544_00662"/>
<dbReference type="Proteomes" id="UP000014254">
    <property type="component" value="Unassembled WGS sequence"/>
</dbReference>
<dbReference type="SUPFAM" id="SSF82199">
    <property type="entry name" value="SET domain"/>
    <property type="match status" value="1"/>
</dbReference>
<reference evidence="3" key="1">
    <citation type="submission" date="2013-05" db="EMBL/GenBank/DDBJ databases">
        <title>The Genome sequence of Mucor circinelloides f. circinelloides 1006PhL.</title>
        <authorList>
            <consortium name="The Broad Institute Genomics Platform"/>
            <person name="Cuomo C."/>
            <person name="Earl A."/>
            <person name="Findley K."/>
            <person name="Lee S.C."/>
            <person name="Walker B."/>
            <person name="Young S."/>
            <person name="Zeng Q."/>
            <person name="Gargeya S."/>
            <person name="Fitzgerald M."/>
            <person name="Haas B."/>
            <person name="Abouelleil A."/>
            <person name="Allen A.W."/>
            <person name="Alvarado L."/>
            <person name="Arachchi H.M."/>
            <person name="Berlin A.M."/>
            <person name="Chapman S.B."/>
            <person name="Gainer-Dewar J."/>
            <person name="Goldberg J."/>
            <person name="Griggs A."/>
            <person name="Gujja S."/>
            <person name="Hansen M."/>
            <person name="Howarth C."/>
            <person name="Imamovic A."/>
            <person name="Ireland A."/>
            <person name="Larimer J."/>
            <person name="McCowan C."/>
            <person name="Murphy C."/>
            <person name="Pearson M."/>
            <person name="Poon T.W."/>
            <person name="Priest M."/>
            <person name="Roberts A."/>
            <person name="Saif S."/>
            <person name="Shea T."/>
            <person name="Sisk P."/>
            <person name="Sykes S."/>
            <person name="Wortman J."/>
            <person name="Nusbaum C."/>
            <person name="Birren B."/>
        </authorList>
    </citation>
    <scope>NUCLEOTIDE SEQUENCE [LARGE SCALE GENOMIC DNA]</scope>
    <source>
        <strain evidence="3">1006PhL</strain>
    </source>
</reference>
<dbReference type="SMART" id="SM00317">
    <property type="entry name" value="SET"/>
    <property type="match status" value="1"/>
</dbReference>
<dbReference type="AlphaFoldDB" id="S2JQU9"/>
<dbReference type="InParanoid" id="S2JQU9"/>
<dbReference type="InterPro" id="IPR046341">
    <property type="entry name" value="SET_dom_sf"/>
</dbReference>